<feature type="domain" description="Abortive infection phage resistance protein N-terminal" evidence="2">
    <location>
        <begin position="34"/>
        <end position="191"/>
    </location>
</feature>
<dbReference type="AlphaFoldDB" id="A0A372MDA8"/>
<organism evidence="3 4">
    <name type="scientific">Sphaerochaeta halotolerans</name>
    <dbReference type="NCBI Taxonomy" id="2293840"/>
    <lineage>
        <taxon>Bacteria</taxon>
        <taxon>Pseudomonadati</taxon>
        <taxon>Spirochaetota</taxon>
        <taxon>Spirochaetia</taxon>
        <taxon>Spirochaetales</taxon>
        <taxon>Sphaerochaetaceae</taxon>
        <taxon>Sphaerochaeta</taxon>
    </lineage>
</organism>
<dbReference type="InterPro" id="IPR055101">
    <property type="entry name" value="AIPR_N"/>
</dbReference>
<keyword evidence="4" id="KW-1185">Reference proteome</keyword>
<name>A0A372MDA8_9SPIR</name>
<gene>
    <name evidence="3" type="ORF">DYP60_13205</name>
</gene>
<evidence type="ECO:0000259" key="1">
    <source>
        <dbReference type="Pfam" id="PF10592"/>
    </source>
</evidence>
<proteinExistence type="predicted"/>
<feature type="domain" description="Abortive phage infection protein C-terminal" evidence="1">
    <location>
        <begin position="253"/>
        <end position="583"/>
    </location>
</feature>
<sequence length="719" mass="82873">MENPMISLPDFRSDFIQNCRIESQENGQGDCAAFVERVMEIFGENGFWQDFQPCFFSKRLKNNAEVRFDGFATEEAEETLCVVIASYSGMEQIQTVTQTEIIRSIERASRFLQNALGPKKLEFKKENLEIGHPAFDLYTLANELYSKQEIQKIKFLFITDGQISDRLKSLDIKTINDIPVAFDLIDIKYLYEVAVLSGEREDLDIDITKFTATAEGLICVEIPQSIDLFRCYLAVIPGSTLSALYSEYGSKLLEGNVRSFLTTKRAVNKKIRETILQKPEYFFVYNNGIAVTSTGIEIVQTSSGPRITNIRNLQIINGGQTTAMLASTAFKDKADLAAVAVQMKLTVISSENKEHNADLIQQISRSSNSQNPVNNADFFSNHPFQQQIKQLSELGDCEAPRVNNMVYRTRWFYERSNGEYNQKKMFSTPAKAKKFEERNPKKQIITKTSLAKAYNLYYRHRPDIVSKGAMTNFCKFADEISVIWDRSENDKARFNPCFYRQIASIHILQAKVGGIVSSQAWYDGSYRANVVAYSIAWFFEQIEEKFGKERVFNYHKIWDKQTIDDDLCELFKELTSYIYYYLINDKDGRTTTNVTQWCKREICWTNLKKKDYLFPTLIENYLVDRKIIKEEEKTEKNNSKNISEINAQTSIFTYKLVDWKNLWNYAYLPKKAISESEKNAIVAIIKMYEGRGGNPPKRVCDMALNAMQKAYEDGMQIAR</sequence>
<accession>A0A372MDA8</accession>
<evidence type="ECO:0000313" key="3">
    <source>
        <dbReference type="EMBL" id="RFU93762.1"/>
    </source>
</evidence>
<dbReference type="InterPro" id="IPR018891">
    <property type="entry name" value="AIPR_C"/>
</dbReference>
<reference evidence="4" key="1">
    <citation type="submission" date="2018-08" db="EMBL/GenBank/DDBJ databases">
        <authorList>
            <person name="Grouzdev D.S."/>
            <person name="Krutkina M.S."/>
        </authorList>
    </citation>
    <scope>NUCLEOTIDE SEQUENCE [LARGE SCALE GENOMIC DNA]</scope>
    <source>
        <strain evidence="4">4-11</strain>
    </source>
</reference>
<protein>
    <recommendedName>
        <fullName evidence="5">Abortive phage infection protein</fullName>
    </recommendedName>
</protein>
<comment type="caution">
    <text evidence="3">The sequence shown here is derived from an EMBL/GenBank/DDBJ whole genome shotgun (WGS) entry which is preliminary data.</text>
</comment>
<evidence type="ECO:0000313" key="4">
    <source>
        <dbReference type="Proteomes" id="UP000264002"/>
    </source>
</evidence>
<reference evidence="3 4" key="2">
    <citation type="submission" date="2018-09" db="EMBL/GenBank/DDBJ databases">
        <title>Genome of Sphaerochaeta halotolerans strain 4-11.</title>
        <authorList>
            <person name="Nazina T.N."/>
            <person name="Sokolova D.S."/>
        </authorList>
    </citation>
    <scope>NUCLEOTIDE SEQUENCE [LARGE SCALE GENOMIC DNA]</scope>
    <source>
        <strain evidence="3 4">4-11</strain>
    </source>
</reference>
<dbReference type="EMBL" id="QUWK01000020">
    <property type="protein sequence ID" value="RFU93762.1"/>
    <property type="molecule type" value="Genomic_DNA"/>
</dbReference>
<dbReference type="Proteomes" id="UP000264002">
    <property type="component" value="Unassembled WGS sequence"/>
</dbReference>
<evidence type="ECO:0008006" key="5">
    <source>
        <dbReference type="Google" id="ProtNLM"/>
    </source>
</evidence>
<evidence type="ECO:0000259" key="2">
    <source>
        <dbReference type="Pfam" id="PF22879"/>
    </source>
</evidence>
<dbReference type="Pfam" id="PF10592">
    <property type="entry name" value="AIPR"/>
    <property type="match status" value="1"/>
</dbReference>
<dbReference type="Pfam" id="PF22879">
    <property type="entry name" value="AIPR_N"/>
    <property type="match status" value="1"/>
</dbReference>